<evidence type="ECO:0000256" key="5">
    <source>
        <dbReference type="ARBA" id="ARBA00023136"/>
    </source>
</evidence>
<feature type="transmembrane region" description="Helical" evidence="7">
    <location>
        <begin position="182"/>
        <end position="203"/>
    </location>
</feature>
<feature type="transmembrane region" description="Helical" evidence="7">
    <location>
        <begin position="102"/>
        <end position="120"/>
    </location>
</feature>
<reference evidence="9 10" key="1">
    <citation type="submission" date="2017-06" db="EMBL/GenBank/DDBJ databases">
        <title>Ant-infecting Ophiocordyceps genomes reveal a high diversity of potential behavioral manipulation genes and a possible major role for enterotoxins.</title>
        <authorList>
            <person name="De Bekker C."/>
            <person name="Evans H.C."/>
            <person name="Brachmann A."/>
            <person name="Hughes D.P."/>
        </authorList>
    </citation>
    <scope>NUCLEOTIDE SEQUENCE [LARGE SCALE GENOMIC DNA]</scope>
    <source>
        <strain evidence="9 10">Map64</strain>
    </source>
</reference>
<organism evidence="9 10">
    <name type="scientific">Ophiocordyceps australis</name>
    <dbReference type="NCBI Taxonomy" id="1399860"/>
    <lineage>
        <taxon>Eukaryota</taxon>
        <taxon>Fungi</taxon>
        <taxon>Dikarya</taxon>
        <taxon>Ascomycota</taxon>
        <taxon>Pezizomycotina</taxon>
        <taxon>Sordariomycetes</taxon>
        <taxon>Hypocreomycetidae</taxon>
        <taxon>Hypocreales</taxon>
        <taxon>Ophiocordycipitaceae</taxon>
        <taxon>Ophiocordyceps</taxon>
    </lineage>
</organism>
<evidence type="ECO:0000256" key="2">
    <source>
        <dbReference type="ARBA" id="ARBA00008066"/>
    </source>
</evidence>
<feature type="transmembrane region" description="Helical" evidence="7">
    <location>
        <begin position="389"/>
        <end position="411"/>
    </location>
</feature>
<evidence type="ECO:0000259" key="8">
    <source>
        <dbReference type="Pfam" id="PF01490"/>
    </source>
</evidence>
<feature type="transmembrane region" description="Helical" evidence="7">
    <location>
        <begin position="520"/>
        <end position="544"/>
    </location>
</feature>
<evidence type="ECO:0000313" key="10">
    <source>
        <dbReference type="Proteomes" id="UP000226192"/>
    </source>
</evidence>
<name>A0A2C5XY43_9HYPO</name>
<evidence type="ECO:0000256" key="1">
    <source>
        <dbReference type="ARBA" id="ARBA00004141"/>
    </source>
</evidence>
<dbReference type="PANTHER" id="PTHR22950">
    <property type="entry name" value="AMINO ACID TRANSPORTER"/>
    <property type="match status" value="1"/>
</dbReference>
<evidence type="ECO:0000313" key="9">
    <source>
        <dbReference type="EMBL" id="PHH59624.1"/>
    </source>
</evidence>
<keyword evidence="4 7" id="KW-1133">Transmembrane helix</keyword>
<gene>
    <name evidence="9" type="ORF">CDD81_2809</name>
</gene>
<feature type="transmembrane region" description="Helical" evidence="7">
    <location>
        <begin position="457"/>
        <end position="483"/>
    </location>
</feature>
<proteinExistence type="inferred from homology"/>
<keyword evidence="5 7" id="KW-0472">Membrane</keyword>
<protein>
    <recommendedName>
        <fullName evidence="8">Amino acid transporter transmembrane domain-containing protein</fullName>
    </recommendedName>
</protein>
<dbReference type="STRING" id="1399860.A0A2C5XY43"/>
<dbReference type="GO" id="GO:0016020">
    <property type="term" value="C:membrane"/>
    <property type="evidence" value="ECO:0007669"/>
    <property type="project" value="UniProtKB-SubCell"/>
</dbReference>
<feature type="transmembrane region" description="Helical" evidence="7">
    <location>
        <begin position="431"/>
        <end position="451"/>
    </location>
</feature>
<feature type="transmembrane region" description="Helical" evidence="7">
    <location>
        <begin position="215"/>
        <end position="235"/>
    </location>
</feature>
<feature type="transmembrane region" description="Helical" evidence="7">
    <location>
        <begin position="247"/>
        <end position="267"/>
    </location>
</feature>
<accession>A0A2C5XY43</accession>
<feature type="transmembrane region" description="Helical" evidence="7">
    <location>
        <begin position="313"/>
        <end position="332"/>
    </location>
</feature>
<dbReference type="Proteomes" id="UP000226192">
    <property type="component" value="Unassembled WGS sequence"/>
</dbReference>
<feature type="transmembrane region" description="Helical" evidence="7">
    <location>
        <begin position="132"/>
        <end position="151"/>
    </location>
</feature>
<sequence>MQMAHDATLVSQEKPAPTSTSTRLVHGAPSFEEMMYWASITRQEEHVANQAYKATTSSPSQIISLVCKARQPAAAIPSLEARDAVVTEQEWKRASRAMRTTGWGAVFYLITTDVLGPYGAPWAFAQLGYGPGIAVFAVFGILSGYSAYIMWKVFMGLDSDRYPLLTYGDLFARIFGNRLQHFLNVMLGIQLIFVVSLIILSSGQAISQISQSSRSPTGICFIACLLIITAAGFLLGQVRTLQRFALLSNFATWINVLGIAICMGVVAHSPPNFKATQASYGKEFGPGPIRTFTGTPPDGLASGGNGMIATFNGMNSAVFSYGGSMLFITFLAEMRHPADFYKGMMLAQVFISCVYVIFGAYVYSYQGQFAFNPIMQGLSPYAWQTAANVMYIFPCLISAALYGNICLKIIYSQLLQDVFGFPPLTERSGKVAWAASMPIYWALAFVIAAAVPQFTFVSGFISALFMLAFTYTLPALLALGYWLKKDAMTAEEHFDPQTGTYAFQDVGWTRWKRAFVKHPLFHVLNFIYMVAGLVTMALGVYSSIRGLISAFSGKSVATTFGCTPPV</sequence>
<comment type="similarity">
    <text evidence="2">Belongs to the amino acid/polyamine transporter 2 family.</text>
</comment>
<feature type="domain" description="Amino acid transporter transmembrane" evidence="8">
    <location>
        <begin position="100"/>
        <end position="479"/>
    </location>
</feature>
<dbReference type="Gene3D" id="1.20.1740.10">
    <property type="entry name" value="Amino acid/polyamine transporter I"/>
    <property type="match status" value="1"/>
</dbReference>
<dbReference type="EMBL" id="NJET01000192">
    <property type="protein sequence ID" value="PHH59624.1"/>
    <property type="molecule type" value="Genomic_DNA"/>
</dbReference>
<feature type="region of interest" description="Disordered" evidence="6">
    <location>
        <begin position="1"/>
        <end position="24"/>
    </location>
</feature>
<dbReference type="PANTHER" id="PTHR22950:SF461">
    <property type="entry name" value="AMINO ACID TRANSPORTER TRANSMEMBRANE DOMAIN-CONTAINING PROTEIN"/>
    <property type="match status" value="1"/>
</dbReference>
<keyword evidence="10" id="KW-1185">Reference proteome</keyword>
<keyword evidence="3 7" id="KW-0812">Transmembrane</keyword>
<evidence type="ECO:0000256" key="3">
    <source>
        <dbReference type="ARBA" id="ARBA00022692"/>
    </source>
</evidence>
<evidence type="ECO:0000256" key="6">
    <source>
        <dbReference type="SAM" id="MobiDB-lite"/>
    </source>
</evidence>
<dbReference type="OrthoDB" id="40134at2759"/>
<dbReference type="Pfam" id="PF01490">
    <property type="entry name" value="Aa_trans"/>
    <property type="match status" value="1"/>
</dbReference>
<dbReference type="AlphaFoldDB" id="A0A2C5XY43"/>
<evidence type="ECO:0000256" key="4">
    <source>
        <dbReference type="ARBA" id="ARBA00022989"/>
    </source>
</evidence>
<comment type="caution">
    <text evidence="9">The sequence shown here is derived from an EMBL/GenBank/DDBJ whole genome shotgun (WGS) entry which is preliminary data.</text>
</comment>
<dbReference type="InterPro" id="IPR013057">
    <property type="entry name" value="AA_transpt_TM"/>
</dbReference>
<feature type="transmembrane region" description="Helical" evidence="7">
    <location>
        <begin position="344"/>
        <end position="363"/>
    </location>
</feature>
<dbReference type="GO" id="GO:0015179">
    <property type="term" value="F:L-amino acid transmembrane transporter activity"/>
    <property type="evidence" value="ECO:0007669"/>
    <property type="project" value="TreeGrafter"/>
</dbReference>
<comment type="subcellular location">
    <subcellularLocation>
        <location evidence="1">Membrane</location>
        <topology evidence="1">Multi-pass membrane protein</topology>
    </subcellularLocation>
</comment>
<evidence type="ECO:0000256" key="7">
    <source>
        <dbReference type="SAM" id="Phobius"/>
    </source>
</evidence>